<comment type="caution">
    <text evidence="2">The sequence shown here is derived from an EMBL/GenBank/DDBJ whole genome shotgun (WGS) entry which is preliminary data.</text>
</comment>
<sequence length="207" mass="21891">MTSKATIGSAAKERNGLNPKDFVFIAVFGILLFLVFMVFSIIFSANANLCWFTHTVGALFAGTVFMYLAYRVPKRGAIAIMGIIVGAVGLLMGMFWSGPVGIVVGGIVADLIAGDPQKRTKTKLICAFAAFTFCFWLGQISLILMMGEAYAEMCVQAGMTLEYGQTLVNSILSPMGVVTGAATIAGGLVGGFIGTKVFSKHFAKLGM</sequence>
<dbReference type="InterPro" id="IPR011733">
    <property type="entry name" value="CHP02185_IM"/>
</dbReference>
<evidence type="ECO:0008006" key="4">
    <source>
        <dbReference type="Google" id="ProtNLM"/>
    </source>
</evidence>
<feature type="transmembrane region" description="Helical" evidence="1">
    <location>
        <begin position="51"/>
        <end position="70"/>
    </location>
</feature>
<protein>
    <recommendedName>
        <fullName evidence="4">Trep_Strep domain-containing protein</fullName>
    </recommendedName>
</protein>
<evidence type="ECO:0000313" key="2">
    <source>
        <dbReference type="EMBL" id="RDB55027.1"/>
    </source>
</evidence>
<dbReference type="GeneID" id="82936527"/>
<gene>
    <name evidence="2" type="ORF">C1880_07285</name>
</gene>
<dbReference type="Pfam" id="PF09605">
    <property type="entry name" value="Trep_Strep"/>
    <property type="match status" value="1"/>
</dbReference>
<proteinExistence type="predicted"/>
<dbReference type="RefSeq" id="WP_042436566.1">
    <property type="nucleotide sequence ID" value="NZ_CABKQR010000004.1"/>
</dbReference>
<keyword evidence="1" id="KW-0472">Membrane</keyword>
<evidence type="ECO:0000313" key="3">
    <source>
        <dbReference type="Proteomes" id="UP000253792"/>
    </source>
</evidence>
<name>A0A369L8K5_9ACTN</name>
<feature type="transmembrane region" description="Helical" evidence="1">
    <location>
        <begin position="77"/>
        <end position="94"/>
    </location>
</feature>
<dbReference type="AlphaFoldDB" id="A0A369L8K5"/>
<feature type="transmembrane region" description="Helical" evidence="1">
    <location>
        <begin position="171"/>
        <end position="194"/>
    </location>
</feature>
<feature type="transmembrane region" description="Helical" evidence="1">
    <location>
        <begin position="22"/>
        <end position="45"/>
    </location>
</feature>
<dbReference type="OrthoDB" id="9781459at2"/>
<keyword evidence="3" id="KW-1185">Reference proteome</keyword>
<keyword evidence="1" id="KW-1133">Transmembrane helix</keyword>
<accession>A0A369L8K5</accession>
<reference evidence="2 3" key="1">
    <citation type="journal article" date="2018" name="Elife">
        <title>Discovery and characterization of a prevalent human gut bacterial enzyme sufficient for the inactivation of a family of plant toxins.</title>
        <authorList>
            <person name="Koppel N."/>
            <person name="Bisanz J.E."/>
            <person name="Pandelia M.E."/>
            <person name="Turnbaugh P.J."/>
            <person name="Balskus E.P."/>
        </authorList>
    </citation>
    <scope>NUCLEOTIDE SEQUENCE [LARGE SCALE GENOMIC DNA]</scope>
    <source>
        <strain evidence="3">anaerobia AP69FAA</strain>
    </source>
</reference>
<dbReference type="Proteomes" id="UP000253792">
    <property type="component" value="Unassembled WGS sequence"/>
</dbReference>
<dbReference type="STRING" id="1034345.GCA_000236865_01814"/>
<keyword evidence="1" id="KW-0812">Transmembrane</keyword>
<evidence type="ECO:0000256" key="1">
    <source>
        <dbReference type="SAM" id="Phobius"/>
    </source>
</evidence>
<feature type="transmembrane region" description="Helical" evidence="1">
    <location>
        <begin position="124"/>
        <end position="151"/>
    </location>
</feature>
<dbReference type="NCBIfam" id="TIGR02185">
    <property type="entry name" value="Trep_Strep"/>
    <property type="match status" value="1"/>
</dbReference>
<organism evidence="2 3">
    <name type="scientific">Senegalimassilia anaerobia</name>
    <dbReference type="NCBI Taxonomy" id="1473216"/>
    <lineage>
        <taxon>Bacteria</taxon>
        <taxon>Bacillati</taxon>
        <taxon>Actinomycetota</taxon>
        <taxon>Coriobacteriia</taxon>
        <taxon>Coriobacteriales</taxon>
        <taxon>Coriobacteriaceae</taxon>
        <taxon>Senegalimassilia</taxon>
    </lineage>
</organism>
<dbReference type="EMBL" id="PPTP01000006">
    <property type="protein sequence ID" value="RDB55027.1"/>
    <property type="molecule type" value="Genomic_DNA"/>
</dbReference>